<keyword evidence="3 7" id="KW-0812">Transmembrane</keyword>
<dbReference type="InterPro" id="IPR036259">
    <property type="entry name" value="MFS_trans_sf"/>
</dbReference>
<accession>A0AAW0QMH3</accession>
<evidence type="ECO:0000256" key="5">
    <source>
        <dbReference type="ARBA" id="ARBA00023136"/>
    </source>
</evidence>
<dbReference type="GO" id="GO:0016020">
    <property type="term" value="C:membrane"/>
    <property type="evidence" value="ECO:0007669"/>
    <property type="project" value="UniProtKB-SubCell"/>
</dbReference>
<evidence type="ECO:0008006" key="10">
    <source>
        <dbReference type="Google" id="ProtNLM"/>
    </source>
</evidence>
<name>A0AAW0QMH3_9PEZI</name>
<dbReference type="Pfam" id="PF07690">
    <property type="entry name" value="MFS_1"/>
    <property type="match status" value="1"/>
</dbReference>
<evidence type="ECO:0000256" key="2">
    <source>
        <dbReference type="ARBA" id="ARBA00022448"/>
    </source>
</evidence>
<comment type="caution">
    <text evidence="8">The sequence shown here is derived from an EMBL/GenBank/DDBJ whole genome shotgun (WGS) entry which is preliminary data.</text>
</comment>
<comment type="subcellular location">
    <subcellularLocation>
        <location evidence="1">Membrane</location>
        <topology evidence="1">Multi-pass membrane protein</topology>
    </subcellularLocation>
</comment>
<keyword evidence="5 7" id="KW-0472">Membrane</keyword>
<dbReference type="EMBL" id="JAQQWP010000007">
    <property type="protein sequence ID" value="KAK8109777.1"/>
    <property type="molecule type" value="Genomic_DNA"/>
</dbReference>
<feature type="transmembrane region" description="Helical" evidence="7">
    <location>
        <begin position="31"/>
        <end position="49"/>
    </location>
</feature>
<keyword evidence="2" id="KW-0813">Transport</keyword>
<evidence type="ECO:0000256" key="3">
    <source>
        <dbReference type="ARBA" id="ARBA00022692"/>
    </source>
</evidence>
<gene>
    <name evidence="8" type="ORF">PG999_007914</name>
</gene>
<feature type="transmembrane region" description="Helical" evidence="7">
    <location>
        <begin position="204"/>
        <end position="230"/>
    </location>
</feature>
<feature type="compositionally biased region" description="Basic and acidic residues" evidence="6">
    <location>
        <begin position="115"/>
        <end position="141"/>
    </location>
</feature>
<dbReference type="AlphaFoldDB" id="A0AAW0QMH3"/>
<dbReference type="InterPro" id="IPR050930">
    <property type="entry name" value="MFS_Vesicular_Transporter"/>
</dbReference>
<feature type="transmembrane region" description="Helical" evidence="7">
    <location>
        <begin position="268"/>
        <end position="288"/>
    </location>
</feature>
<proteinExistence type="predicted"/>
<feature type="transmembrane region" description="Helical" evidence="7">
    <location>
        <begin position="370"/>
        <end position="390"/>
    </location>
</feature>
<evidence type="ECO:0000256" key="6">
    <source>
        <dbReference type="SAM" id="MobiDB-lite"/>
    </source>
</evidence>
<feature type="transmembrane region" description="Helical" evidence="7">
    <location>
        <begin position="61"/>
        <end position="81"/>
    </location>
</feature>
<sequence>MIGNVVLLASTLFFFLGPAPGYILAARALQGAAGASLYISGLAFLISRIDPPEAIGFYMGYMTLAQTMGELVGPLMGGSLYQYVGHWAVFGATEGIIAVDMILRLLIREPKKGEPMNMRKERDDNSKYGHVSDKEERQWLHDEDDGSRSSTSSRSRRTVELLQDDDGKALGKTAVENCVSEDDADHDDGAKAVAILKDIRSNAILSVAFTTVTGIVRCALEATIPLYVFHHFSWDSTLGGAAIFALLSPAVVCPWVGRHTARYGPRRLSLYTFTAAGVLLVALGLLTLNTTTGSSSLWATAREVLFMIDLFAVGLCVAISTAAHTTTQSTFAQKGDELLAGRFLRRSCGDDDDGYDHDESPCRRRLDGSWGLTWLTSGVLLAGNSTAWALGMFLGPLAADVLGFGSDAEWLRLCLFLAVLSWVAAMGIGVAWRKNTELFPGEKT</sequence>
<dbReference type="GO" id="GO:0022857">
    <property type="term" value="F:transmembrane transporter activity"/>
    <property type="evidence" value="ECO:0007669"/>
    <property type="project" value="InterPro"/>
</dbReference>
<dbReference type="PANTHER" id="PTHR23506">
    <property type="entry name" value="GH10249P"/>
    <property type="match status" value="1"/>
</dbReference>
<evidence type="ECO:0000313" key="8">
    <source>
        <dbReference type="EMBL" id="KAK8109777.1"/>
    </source>
</evidence>
<reference evidence="8 9" key="1">
    <citation type="submission" date="2023-01" db="EMBL/GenBank/DDBJ databases">
        <title>Analysis of 21 Apiospora genomes using comparative genomics revels a genus with tremendous synthesis potential of carbohydrate active enzymes and secondary metabolites.</title>
        <authorList>
            <person name="Sorensen T."/>
        </authorList>
    </citation>
    <scope>NUCLEOTIDE SEQUENCE [LARGE SCALE GENOMIC DNA]</scope>
    <source>
        <strain evidence="8 9">CBS 117206</strain>
    </source>
</reference>
<evidence type="ECO:0000256" key="1">
    <source>
        <dbReference type="ARBA" id="ARBA00004141"/>
    </source>
</evidence>
<feature type="transmembrane region" description="Helical" evidence="7">
    <location>
        <begin position="87"/>
        <end position="107"/>
    </location>
</feature>
<dbReference type="PANTHER" id="PTHR23506:SF23">
    <property type="entry name" value="GH10249P"/>
    <property type="match status" value="1"/>
</dbReference>
<feature type="transmembrane region" description="Helical" evidence="7">
    <location>
        <begin position="304"/>
        <end position="324"/>
    </location>
</feature>
<feature type="region of interest" description="Disordered" evidence="6">
    <location>
        <begin position="115"/>
        <end position="159"/>
    </location>
</feature>
<dbReference type="Gene3D" id="1.20.1250.20">
    <property type="entry name" value="MFS general substrate transporter like domains"/>
    <property type="match status" value="1"/>
</dbReference>
<dbReference type="SUPFAM" id="SSF103473">
    <property type="entry name" value="MFS general substrate transporter"/>
    <property type="match status" value="1"/>
</dbReference>
<keyword evidence="4 7" id="KW-1133">Transmembrane helix</keyword>
<feature type="transmembrane region" description="Helical" evidence="7">
    <location>
        <begin position="236"/>
        <end position="256"/>
    </location>
</feature>
<keyword evidence="9" id="KW-1185">Reference proteome</keyword>
<evidence type="ECO:0000256" key="7">
    <source>
        <dbReference type="SAM" id="Phobius"/>
    </source>
</evidence>
<organism evidence="8 9">
    <name type="scientific">Apiospora kogelbergensis</name>
    <dbReference type="NCBI Taxonomy" id="1337665"/>
    <lineage>
        <taxon>Eukaryota</taxon>
        <taxon>Fungi</taxon>
        <taxon>Dikarya</taxon>
        <taxon>Ascomycota</taxon>
        <taxon>Pezizomycotina</taxon>
        <taxon>Sordariomycetes</taxon>
        <taxon>Xylariomycetidae</taxon>
        <taxon>Amphisphaeriales</taxon>
        <taxon>Apiosporaceae</taxon>
        <taxon>Apiospora</taxon>
    </lineage>
</organism>
<evidence type="ECO:0000313" key="9">
    <source>
        <dbReference type="Proteomes" id="UP001392437"/>
    </source>
</evidence>
<evidence type="ECO:0000256" key="4">
    <source>
        <dbReference type="ARBA" id="ARBA00022989"/>
    </source>
</evidence>
<protein>
    <recommendedName>
        <fullName evidence="10">Major Facilitator Superfamily protein</fullName>
    </recommendedName>
</protein>
<feature type="transmembrane region" description="Helical" evidence="7">
    <location>
        <begin position="410"/>
        <end position="432"/>
    </location>
</feature>
<dbReference type="InterPro" id="IPR011701">
    <property type="entry name" value="MFS"/>
</dbReference>
<dbReference type="Proteomes" id="UP001392437">
    <property type="component" value="Unassembled WGS sequence"/>
</dbReference>